<feature type="compositionally biased region" description="Low complexity" evidence="1">
    <location>
        <begin position="194"/>
        <end position="203"/>
    </location>
</feature>
<proteinExistence type="predicted"/>
<dbReference type="InterPro" id="IPR005474">
    <property type="entry name" value="Transketolase_N"/>
</dbReference>
<dbReference type="InterPro" id="IPR029061">
    <property type="entry name" value="THDP-binding"/>
</dbReference>
<feature type="domain" description="Transketolase N-terminal" evidence="2">
    <location>
        <begin position="18"/>
        <end position="131"/>
    </location>
</feature>
<dbReference type="Proteomes" id="UP000239089">
    <property type="component" value="Unassembled WGS sequence"/>
</dbReference>
<dbReference type="OrthoDB" id="8732661at2"/>
<dbReference type="InterPro" id="IPR033247">
    <property type="entry name" value="Transketolase_fam"/>
</dbReference>
<organism evidence="3 4">
    <name type="scientific">Rhodoblastus sphagnicola</name>
    <dbReference type="NCBI Taxonomy" id="333368"/>
    <lineage>
        <taxon>Bacteria</taxon>
        <taxon>Pseudomonadati</taxon>
        <taxon>Pseudomonadota</taxon>
        <taxon>Alphaproteobacteria</taxon>
        <taxon>Hyphomicrobiales</taxon>
        <taxon>Rhodoblastaceae</taxon>
        <taxon>Rhodoblastus</taxon>
    </lineage>
</organism>
<dbReference type="PANTHER" id="PTHR43522:SF2">
    <property type="entry name" value="TRANSKETOLASE 1-RELATED"/>
    <property type="match status" value="1"/>
</dbReference>
<dbReference type="GO" id="GO:0006098">
    <property type="term" value="P:pentose-phosphate shunt"/>
    <property type="evidence" value="ECO:0007669"/>
    <property type="project" value="TreeGrafter"/>
</dbReference>
<evidence type="ECO:0000313" key="3">
    <source>
        <dbReference type="EMBL" id="PPQ29239.1"/>
    </source>
</evidence>
<gene>
    <name evidence="3" type="ORF">CCR94_15600</name>
</gene>
<keyword evidence="4" id="KW-1185">Reference proteome</keyword>
<dbReference type="AlphaFoldDB" id="A0A2S6N3P3"/>
<dbReference type="EMBL" id="NHSJ01000096">
    <property type="protein sequence ID" value="PPQ29239.1"/>
    <property type="molecule type" value="Genomic_DNA"/>
</dbReference>
<name>A0A2S6N3P3_9HYPH</name>
<dbReference type="SUPFAM" id="SSF52518">
    <property type="entry name" value="Thiamin diphosphate-binding fold (THDP-binding)"/>
    <property type="match status" value="1"/>
</dbReference>
<evidence type="ECO:0000256" key="1">
    <source>
        <dbReference type="SAM" id="MobiDB-lite"/>
    </source>
</evidence>
<protein>
    <recommendedName>
        <fullName evidence="2">Transketolase N-terminal domain-containing protein</fullName>
    </recommendedName>
</protein>
<dbReference type="RefSeq" id="WP_104508782.1">
    <property type="nucleotide sequence ID" value="NZ_JACIGC010000010.1"/>
</dbReference>
<feature type="region of interest" description="Disordered" evidence="1">
    <location>
        <begin position="185"/>
        <end position="209"/>
    </location>
</feature>
<dbReference type="PANTHER" id="PTHR43522">
    <property type="entry name" value="TRANSKETOLASE"/>
    <property type="match status" value="1"/>
</dbReference>
<evidence type="ECO:0000259" key="2">
    <source>
        <dbReference type="Pfam" id="PF00456"/>
    </source>
</evidence>
<comment type="caution">
    <text evidence="3">The sequence shown here is derived from an EMBL/GenBank/DDBJ whole genome shotgun (WGS) entry which is preliminary data.</text>
</comment>
<evidence type="ECO:0000313" key="4">
    <source>
        <dbReference type="Proteomes" id="UP000239089"/>
    </source>
</evidence>
<dbReference type="Gene3D" id="3.40.50.970">
    <property type="match status" value="2"/>
</dbReference>
<sequence>MGCDATLKWPCQTITAWLYSRRPGHLEHSIAPGVEATTGPLGQGCGMSVAERRAEENFNRPGLEIVDYDVYAFCSDGDMMEGVSNEAASLAGHLRLSNLCWISDDNQVNIEGRTQLAFGDDVGMRFRAYGWPEDESFLLPDGVREYFHDVVDRRGGELRRDWLERMLGYREAYPDLASRLDLMQSGETPEGWDSDPPSSAPDPNGLATRDSWGKALNAIAAKFPWLVGGAAELAREIQAAPA</sequence>
<accession>A0A2S6N3P3</accession>
<reference evidence="3 4" key="1">
    <citation type="journal article" date="2018" name="Arch. Microbiol.">
        <title>New insights into the metabolic potential of the phototrophic purple bacterium Rhodopila globiformis DSM 161(T) from its draft genome sequence and evidence for a vanadium-dependent nitrogenase.</title>
        <authorList>
            <person name="Imhoff J.F."/>
            <person name="Rahn T."/>
            <person name="Kunzel S."/>
            <person name="Neulinger S.C."/>
        </authorList>
    </citation>
    <scope>NUCLEOTIDE SEQUENCE [LARGE SCALE GENOMIC DNA]</scope>
    <source>
        <strain evidence="3 4">DSM 16996</strain>
    </source>
</reference>
<dbReference type="GO" id="GO:0004802">
    <property type="term" value="F:transketolase activity"/>
    <property type="evidence" value="ECO:0007669"/>
    <property type="project" value="TreeGrafter"/>
</dbReference>
<dbReference type="Pfam" id="PF00456">
    <property type="entry name" value="Transketolase_N"/>
    <property type="match status" value="1"/>
</dbReference>
<dbReference type="GO" id="GO:0005829">
    <property type="term" value="C:cytosol"/>
    <property type="evidence" value="ECO:0007669"/>
    <property type="project" value="TreeGrafter"/>
</dbReference>